<dbReference type="HOGENOM" id="CLU_071610_0_0_1"/>
<feature type="chain" id="PRO_5003579224" evidence="11">
    <location>
        <begin position="22"/>
        <end position="373"/>
    </location>
</feature>
<dbReference type="Bgee" id="ENSLACG00000004080">
    <property type="expression patterns" value="Expressed in pelvic fin"/>
</dbReference>
<keyword evidence="2 8" id="KW-0812">Transmembrane</keyword>
<accession>H3A4L2</accession>
<comment type="similarity">
    <text evidence="8">Belongs to the LAMP family.</text>
</comment>
<dbReference type="RefSeq" id="XP_006009535.1">
    <property type="nucleotide sequence ID" value="XM_006009473.3"/>
</dbReference>
<feature type="signal peptide" evidence="11">
    <location>
        <begin position="1"/>
        <end position="21"/>
    </location>
</feature>
<protein>
    <submittedName>
        <fullName evidence="13">CD68 molecule</fullName>
    </submittedName>
</protein>
<feature type="region of interest" description="Disordered" evidence="9">
    <location>
        <begin position="148"/>
        <end position="169"/>
    </location>
</feature>
<feature type="transmembrane region" description="Helical" evidence="10">
    <location>
        <begin position="339"/>
        <end position="361"/>
    </location>
</feature>
<evidence type="ECO:0000313" key="14">
    <source>
        <dbReference type="Proteomes" id="UP000008672"/>
    </source>
</evidence>
<dbReference type="GO" id="GO:0005886">
    <property type="term" value="C:plasma membrane"/>
    <property type="evidence" value="ECO:0007669"/>
    <property type="project" value="TreeGrafter"/>
</dbReference>
<dbReference type="PANTHER" id="PTHR11506:SF2">
    <property type="entry name" value="MACROSIALIN"/>
    <property type="match status" value="1"/>
</dbReference>
<dbReference type="Gene3D" id="2.40.160.110">
    <property type="match status" value="1"/>
</dbReference>
<dbReference type="GO" id="GO:0072594">
    <property type="term" value="P:establishment of protein localization to organelle"/>
    <property type="evidence" value="ECO:0007669"/>
    <property type="project" value="TreeGrafter"/>
</dbReference>
<keyword evidence="14" id="KW-1185">Reference proteome</keyword>
<dbReference type="InParanoid" id="H3A4L2"/>
<dbReference type="Pfam" id="PF01299">
    <property type="entry name" value="Lamp2-like_luminal"/>
    <property type="match status" value="1"/>
</dbReference>
<evidence type="ECO:0000256" key="3">
    <source>
        <dbReference type="ARBA" id="ARBA00022729"/>
    </source>
</evidence>
<evidence type="ECO:0000256" key="6">
    <source>
        <dbReference type="ARBA" id="ARBA00023136"/>
    </source>
</evidence>
<evidence type="ECO:0000313" key="13">
    <source>
        <dbReference type="Ensembl" id="ENSLACP00000004583.1"/>
    </source>
</evidence>
<evidence type="ECO:0000256" key="4">
    <source>
        <dbReference type="ARBA" id="ARBA00022753"/>
    </source>
</evidence>
<reference evidence="13" key="2">
    <citation type="submission" date="2025-08" db="UniProtKB">
        <authorList>
            <consortium name="Ensembl"/>
        </authorList>
    </citation>
    <scope>IDENTIFICATION</scope>
</reference>
<reference evidence="14" key="1">
    <citation type="submission" date="2011-08" db="EMBL/GenBank/DDBJ databases">
        <title>The draft genome of Latimeria chalumnae.</title>
        <authorList>
            <person name="Di Palma F."/>
            <person name="Alfoldi J."/>
            <person name="Johnson J."/>
            <person name="Berlin A."/>
            <person name="Gnerre S."/>
            <person name="Jaffe D."/>
            <person name="MacCallum I."/>
            <person name="Young S."/>
            <person name="Walker B.J."/>
            <person name="Lander E."/>
            <person name="Lindblad-Toh K."/>
        </authorList>
    </citation>
    <scope>NUCLEOTIDE SEQUENCE [LARGE SCALE GENOMIC DNA]</scope>
    <source>
        <strain evidence="14">Wild caught</strain>
    </source>
</reference>
<dbReference type="PROSITE" id="PS51407">
    <property type="entry name" value="LAMP_3"/>
    <property type="match status" value="1"/>
</dbReference>
<dbReference type="EMBL" id="AFYH01207747">
    <property type="status" value="NOT_ANNOTATED_CDS"/>
    <property type="molecule type" value="Genomic_DNA"/>
</dbReference>
<evidence type="ECO:0000256" key="9">
    <source>
        <dbReference type="SAM" id="MobiDB-lite"/>
    </source>
</evidence>
<dbReference type="PANTHER" id="PTHR11506">
    <property type="entry name" value="LYSOSOME-ASSOCIATED MEMBRANE GLYCOPROTEIN"/>
    <property type="match status" value="1"/>
</dbReference>
<evidence type="ECO:0000256" key="11">
    <source>
        <dbReference type="SAM" id="SignalP"/>
    </source>
</evidence>
<dbReference type="InterPro" id="IPR048528">
    <property type="entry name" value="Lamp2-like_luminal"/>
</dbReference>
<keyword evidence="7" id="KW-0325">Glycoprotein</keyword>
<organism evidence="13 14">
    <name type="scientific">Latimeria chalumnae</name>
    <name type="common">Coelacanth</name>
    <dbReference type="NCBI Taxonomy" id="7897"/>
    <lineage>
        <taxon>Eukaryota</taxon>
        <taxon>Metazoa</taxon>
        <taxon>Chordata</taxon>
        <taxon>Craniata</taxon>
        <taxon>Vertebrata</taxon>
        <taxon>Euteleostomi</taxon>
        <taxon>Coelacanthiformes</taxon>
        <taxon>Coelacanthidae</taxon>
        <taxon>Latimeria</taxon>
    </lineage>
</organism>
<keyword evidence="3 11" id="KW-0732">Signal</keyword>
<feature type="region of interest" description="Disordered" evidence="9">
    <location>
        <begin position="92"/>
        <end position="134"/>
    </location>
</feature>
<dbReference type="eggNOG" id="KOG4818">
    <property type="taxonomic scope" value="Eukaryota"/>
</dbReference>
<evidence type="ECO:0000256" key="8">
    <source>
        <dbReference type="PROSITE-ProRule" id="PRU00740"/>
    </source>
</evidence>
<keyword evidence="8" id="KW-1015">Disulfide bond</keyword>
<evidence type="ECO:0000256" key="7">
    <source>
        <dbReference type="ARBA" id="ARBA00023180"/>
    </source>
</evidence>
<dbReference type="FunCoup" id="H3A4L2">
    <property type="interactions" value="204"/>
</dbReference>
<dbReference type="GeneTree" id="ENSGT01000000217921"/>
<dbReference type="PRINTS" id="PR00336">
    <property type="entry name" value="LYSASSOCTDMP"/>
</dbReference>
<dbReference type="GeneID" id="102367366"/>
<dbReference type="GO" id="GO:0005765">
    <property type="term" value="C:lysosomal membrane"/>
    <property type="evidence" value="ECO:0007669"/>
    <property type="project" value="UniProtKB-SubCell"/>
</dbReference>
<keyword evidence="6 8" id="KW-0472">Membrane</keyword>
<dbReference type="OrthoDB" id="9428839at2759"/>
<dbReference type="OMA" id="TTKHPNT"/>
<keyword evidence="4" id="KW-0967">Endosome</keyword>
<comment type="caution">
    <text evidence="8">Lacks conserved residue(s) required for the propagation of feature annotation.</text>
</comment>
<evidence type="ECO:0000256" key="10">
    <source>
        <dbReference type="SAM" id="Phobius"/>
    </source>
</evidence>
<name>H3A4L2_LATCH</name>
<sequence length="373" mass="40380">MGIKVLVLLTLSSVFAGFCSAENGADCPQKKTAATLGPAYTTTFITAAPVVTVTTTATSRSAATVGPAYTTTYITAAPVATNTTLVTPTANHTTGLPTNHTTAPPTNHTTAPPTNHTTAPPTNHTTKHPRHKTTVTAKTITTATSNKTTNHTTATSTIPTTTAASPTKKPKHLEVGEYNVTTGSQLCIRAKMALQLQVKYGTKQQKQMWGTFIIQPKLTKATGNCMKTSRTLQLTFQQGSLQFTFTKNETAKVSYLSGIKVNIDYPFPNARQHKFNFDTTEIHTFETPLGHSYTCKKTSIKLNDAYYLDVTQEHIQAFELNKGNFGKAKDCPEDNHSGMIVAIVIVVLVVLVVIAIIIYFVTRKKKQGAYQPL</sequence>
<evidence type="ECO:0000256" key="5">
    <source>
        <dbReference type="ARBA" id="ARBA00022989"/>
    </source>
</evidence>
<feature type="compositionally biased region" description="Low complexity" evidence="9">
    <location>
        <begin position="148"/>
        <end position="167"/>
    </location>
</feature>
<dbReference type="EMBL" id="AFYH01207746">
    <property type="status" value="NOT_ANNOTATED_CDS"/>
    <property type="molecule type" value="Genomic_DNA"/>
</dbReference>
<keyword evidence="5 10" id="KW-1133">Transmembrane helix</keyword>
<dbReference type="AlphaFoldDB" id="H3A4L2"/>
<evidence type="ECO:0000256" key="1">
    <source>
        <dbReference type="ARBA" id="ARBA00004530"/>
    </source>
</evidence>
<dbReference type="GO" id="GO:0031902">
    <property type="term" value="C:late endosome membrane"/>
    <property type="evidence" value="ECO:0007669"/>
    <property type="project" value="TreeGrafter"/>
</dbReference>
<dbReference type="Proteomes" id="UP000008672">
    <property type="component" value="Unassembled WGS sequence"/>
</dbReference>
<keyword evidence="8" id="KW-0458">Lysosome</keyword>
<comment type="subcellular location">
    <subcellularLocation>
        <location evidence="1">Endosome membrane</location>
        <topology evidence="1">Single-pass type I membrane protein</topology>
    </subcellularLocation>
    <subcellularLocation>
        <location evidence="8">Lysosome membrane</location>
        <topology evidence="8">Single-pass type I membrane protein</topology>
    </subcellularLocation>
</comment>
<gene>
    <name evidence="13" type="primary">LOC102367366</name>
</gene>
<evidence type="ECO:0000256" key="2">
    <source>
        <dbReference type="ARBA" id="ARBA00022692"/>
    </source>
</evidence>
<dbReference type="Ensembl" id="ENSLACT00000004622.1">
    <property type="protein sequence ID" value="ENSLACP00000004583.1"/>
    <property type="gene ID" value="ENSLACG00000004080.1"/>
</dbReference>
<dbReference type="InterPro" id="IPR002000">
    <property type="entry name" value="Lysosome-assoc_membr_glycop"/>
</dbReference>
<feature type="disulfide bond" evidence="8">
    <location>
        <begin position="187"/>
        <end position="225"/>
    </location>
</feature>
<feature type="domain" description="Lysosome-associated membrane glycoprotein 2-like luminal" evidence="12">
    <location>
        <begin position="174"/>
        <end position="320"/>
    </location>
</feature>
<dbReference type="KEGG" id="lcm:102367366"/>
<dbReference type="STRING" id="7897.ENSLACP00000004583"/>
<reference evidence="13" key="3">
    <citation type="submission" date="2025-09" db="UniProtKB">
        <authorList>
            <consortium name="Ensembl"/>
        </authorList>
    </citation>
    <scope>IDENTIFICATION</scope>
</reference>
<evidence type="ECO:0000259" key="12">
    <source>
        <dbReference type="Pfam" id="PF01299"/>
    </source>
</evidence>
<feature type="compositionally biased region" description="Low complexity" evidence="9">
    <location>
        <begin position="97"/>
        <end position="124"/>
    </location>
</feature>
<proteinExistence type="inferred from homology"/>